<dbReference type="PROSITE" id="PS51450">
    <property type="entry name" value="LRR"/>
    <property type="match status" value="1"/>
</dbReference>
<dbReference type="AlphaFoldDB" id="A0A8J2RFQ1"/>
<keyword evidence="1" id="KW-0433">Leucine-rich repeat</keyword>
<proteinExistence type="predicted"/>
<evidence type="ECO:0000256" key="1">
    <source>
        <dbReference type="ARBA" id="ARBA00022614"/>
    </source>
</evidence>
<dbReference type="InterPro" id="IPR001611">
    <property type="entry name" value="Leu-rich_rpt"/>
</dbReference>
<organism evidence="5 6">
    <name type="scientific">Daphnia galeata</name>
    <dbReference type="NCBI Taxonomy" id="27404"/>
    <lineage>
        <taxon>Eukaryota</taxon>
        <taxon>Metazoa</taxon>
        <taxon>Ecdysozoa</taxon>
        <taxon>Arthropoda</taxon>
        <taxon>Crustacea</taxon>
        <taxon>Branchiopoda</taxon>
        <taxon>Diplostraca</taxon>
        <taxon>Cladocera</taxon>
        <taxon>Anomopoda</taxon>
        <taxon>Daphniidae</taxon>
        <taxon>Daphnia</taxon>
    </lineage>
</organism>
<protein>
    <recommendedName>
        <fullName evidence="4">LRRCT domain-containing protein</fullName>
    </recommendedName>
</protein>
<accession>A0A8J2RFQ1</accession>
<dbReference type="GO" id="GO:0005886">
    <property type="term" value="C:plasma membrane"/>
    <property type="evidence" value="ECO:0007669"/>
    <property type="project" value="TreeGrafter"/>
</dbReference>
<sequence>MTLGNGAQQTVDSGSSHFGLLLKAERERVDHNKSVAAPRSRALRSMTITHPPDTLIHSSMSVDLSHNQLTAVGKRTLRGLNSLRNLQLDNNQLTCIDEAALRSQKELEILTLNNNNLTSLPRDLFEPLSRLRVLRLSENKWLCDCHLAWLGRFLRRHARAGSPLAANGYLPRCHAPFGLRIKAVSELLDTEFKCTDENEYKNQVFIYGLPAGGDSLTTIYSLFSRVTRRVRCRAEFIADERLAPLEIKRNQRRFIHSFGQHQERAP</sequence>
<dbReference type="PANTHER" id="PTHR24369">
    <property type="entry name" value="ANTIGEN BSP, PUTATIVE-RELATED"/>
    <property type="match status" value="1"/>
</dbReference>
<name>A0A8J2RFQ1_9CRUS</name>
<evidence type="ECO:0000313" key="6">
    <source>
        <dbReference type="Proteomes" id="UP000789390"/>
    </source>
</evidence>
<dbReference type="EMBL" id="CAKKLH010000112">
    <property type="protein sequence ID" value="CAH0103633.1"/>
    <property type="molecule type" value="Genomic_DNA"/>
</dbReference>
<dbReference type="InterPro" id="IPR003591">
    <property type="entry name" value="Leu-rich_rpt_typical-subtyp"/>
</dbReference>
<evidence type="ECO:0000259" key="4">
    <source>
        <dbReference type="SMART" id="SM00082"/>
    </source>
</evidence>
<evidence type="ECO:0000256" key="2">
    <source>
        <dbReference type="ARBA" id="ARBA00022729"/>
    </source>
</evidence>
<dbReference type="Proteomes" id="UP000789390">
    <property type="component" value="Unassembled WGS sequence"/>
</dbReference>
<dbReference type="Gene3D" id="3.80.10.10">
    <property type="entry name" value="Ribonuclease Inhibitor"/>
    <property type="match status" value="1"/>
</dbReference>
<comment type="caution">
    <text evidence="5">The sequence shown here is derived from an EMBL/GenBank/DDBJ whole genome shotgun (WGS) entry which is preliminary data.</text>
</comment>
<dbReference type="InterPro" id="IPR032675">
    <property type="entry name" value="LRR_dom_sf"/>
</dbReference>
<dbReference type="Pfam" id="PF13855">
    <property type="entry name" value="LRR_8"/>
    <property type="match status" value="1"/>
</dbReference>
<keyword evidence="6" id="KW-1185">Reference proteome</keyword>
<keyword evidence="3" id="KW-0677">Repeat</keyword>
<evidence type="ECO:0000313" key="5">
    <source>
        <dbReference type="EMBL" id="CAH0103633.1"/>
    </source>
</evidence>
<dbReference type="SMART" id="SM00082">
    <property type="entry name" value="LRRCT"/>
    <property type="match status" value="1"/>
</dbReference>
<reference evidence="5" key="1">
    <citation type="submission" date="2021-11" db="EMBL/GenBank/DDBJ databases">
        <authorList>
            <person name="Schell T."/>
        </authorList>
    </citation>
    <scope>NUCLEOTIDE SEQUENCE</scope>
    <source>
        <strain evidence="5">M5</strain>
    </source>
</reference>
<feature type="domain" description="LRRCT" evidence="4">
    <location>
        <begin position="139"/>
        <end position="195"/>
    </location>
</feature>
<dbReference type="PANTHER" id="PTHR24369:SF212">
    <property type="entry name" value="LEUCINE-RICH REPEAT-CONTAINING PROTEIN 4B-LIKE"/>
    <property type="match status" value="1"/>
</dbReference>
<gene>
    <name evidence="5" type="ORF">DGAL_LOCUS6215</name>
</gene>
<dbReference type="SUPFAM" id="SSF52058">
    <property type="entry name" value="L domain-like"/>
    <property type="match status" value="1"/>
</dbReference>
<dbReference type="InterPro" id="IPR000483">
    <property type="entry name" value="Cys-rich_flank_reg_C"/>
</dbReference>
<dbReference type="InterPro" id="IPR050541">
    <property type="entry name" value="LRR_TM_domain-containing"/>
</dbReference>
<evidence type="ECO:0000256" key="3">
    <source>
        <dbReference type="ARBA" id="ARBA00022737"/>
    </source>
</evidence>
<dbReference type="SMART" id="SM00369">
    <property type="entry name" value="LRR_TYP"/>
    <property type="match status" value="3"/>
</dbReference>
<dbReference type="OrthoDB" id="6376406at2759"/>
<keyword evidence="2" id="KW-0732">Signal</keyword>